<evidence type="ECO:0000313" key="3">
    <source>
        <dbReference type="EMBL" id="PTG28702.1"/>
    </source>
</evidence>
<dbReference type="InterPro" id="IPR010838">
    <property type="entry name" value="DUF1444"/>
</dbReference>
<evidence type="ECO:0000313" key="6">
    <source>
        <dbReference type="Proteomes" id="UP000242144"/>
    </source>
</evidence>
<organism evidence="2 7">
    <name type="scientific">Staphylococcus chromogenes</name>
    <name type="common">Staphylococcus hyicus subsp. chromogenes</name>
    <dbReference type="NCBI Taxonomy" id="46126"/>
    <lineage>
        <taxon>Bacteria</taxon>
        <taxon>Bacillati</taxon>
        <taxon>Bacillota</taxon>
        <taxon>Bacilli</taxon>
        <taxon>Bacillales</taxon>
        <taxon>Staphylococcaceae</taxon>
        <taxon>Staphylococcus</taxon>
    </lineage>
</organism>
<dbReference type="Proteomes" id="UP000242704">
    <property type="component" value="Unassembled WGS sequence"/>
</dbReference>
<evidence type="ECO:0000313" key="5">
    <source>
        <dbReference type="Proteomes" id="UP000242008"/>
    </source>
</evidence>
<reference evidence="2" key="2">
    <citation type="submission" date="2018-03" db="EMBL/GenBank/DDBJ databases">
        <authorList>
            <person name="Naushad S."/>
        </authorList>
    </citation>
    <scope>NUCLEOTIDE SEQUENCE</scope>
    <source>
        <strain evidence="3">SNUC 105</strain>
        <strain evidence="4">SNUC 1363</strain>
        <strain evidence="2">SNUC 505</strain>
    </source>
</reference>
<name>A0AAE5T0C5_STACR</name>
<accession>A0AAE5T0C5</accession>
<evidence type="ECO:0000313" key="7">
    <source>
        <dbReference type="Proteomes" id="UP000242704"/>
    </source>
</evidence>
<dbReference type="NCBIfam" id="NF010189">
    <property type="entry name" value="PRK13668.1"/>
    <property type="match status" value="1"/>
</dbReference>
<reference evidence="5 6" key="1">
    <citation type="journal article" date="2016" name="Front. Microbiol.">
        <title>Comprehensive Phylogenetic Analysis of Bovine Non-aureus Staphylococci Species Based on Whole-Genome Sequencing.</title>
        <authorList>
            <person name="Naushad S."/>
            <person name="Barkema H.W."/>
            <person name="Luby C."/>
            <person name="Condas L.A."/>
            <person name="Nobrega D.B."/>
            <person name="Carson D.A."/>
            <person name="De Buck J."/>
        </authorList>
    </citation>
    <scope>NUCLEOTIDE SEQUENCE [LARGE SCALE GENOMIC DNA]</scope>
    <source>
        <strain evidence="3 6">SNUC 105</strain>
        <strain evidence="4 5">SNUC 1363</strain>
        <strain evidence="2 7">SNUC 505</strain>
    </source>
</reference>
<dbReference type="EMBL" id="PZCM01000001">
    <property type="protein sequence ID" value="PTG28702.1"/>
    <property type="molecule type" value="Genomic_DNA"/>
</dbReference>
<evidence type="ECO:0000313" key="2">
    <source>
        <dbReference type="EMBL" id="PTG14542.1"/>
    </source>
</evidence>
<gene>
    <name evidence="3" type="ORF">BU638_00420</name>
    <name evidence="2" type="ORF">BU653_05935</name>
    <name evidence="4" type="ORF">BU676_09315</name>
</gene>
<protein>
    <recommendedName>
        <fullName evidence="1">UPF0354 protein BU638_00420</fullName>
    </recommendedName>
</protein>
<comment type="similarity">
    <text evidence="1">Belongs to the UPF0354 family.</text>
</comment>
<dbReference type="EMBL" id="PZAO01000023">
    <property type="protein sequence ID" value="PTG68994.1"/>
    <property type="molecule type" value="Genomic_DNA"/>
</dbReference>
<dbReference type="Proteomes" id="UP000242008">
    <property type="component" value="Unassembled WGS sequence"/>
</dbReference>
<evidence type="ECO:0000256" key="1">
    <source>
        <dbReference type="HAMAP-Rule" id="MF_01548"/>
    </source>
</evidence>
<dbReference type="HAMAP" id="MF_01548">
    <property type="entry name" value="UPF0354"/>
    <property type="match status" value="1"/>
</dbReference>
<evidence type="ECO:0000313" key="4">
    <source>
        <dbReference type="EMBL" id="PTG68994.1"/>
    </source>
</evidence>
<comment type="caution">
    <text evidence="2">The sequence shown here is derived from an EMBL/GenBank/DDBJ whole genome shotgun (WGS) entry which is preliminary data.</text>
</comment>
<dbReference type="EMBL" id="PZBZ01000026">
    <property type="protein sequence ID" value="PTG14542.1"/>
    <property type="molecule type" value="Genomic_DNA"/>
</dbReference>
<dbReference type="RefSeq" id="WP_037574421.1">
    <property type="nucleotide sequence ID" value="NZ_CP133244.1"/>
</dbReference>
<dbReference type="PIRSF" id="PIRSF012562">
    <property type="entry name" value="UCP012562"/>
    <property type="match status" value="1"/>
</dbReference>
<dbReference type="Proteomes" id="UP000242144">
    <property type="component" value="Unassembled WGS sequence"/>
</dbReference>
<proteinExistence type="inferred from homology"/>
<keyword evidence="5" id="KW-1185">Reference proteome</keyword>
<dbReference type="AlphaFoldDB" id="A0AAE5T0C5"/>
<dbReference type="Pfam" id="PF07285">
    <property type="entry name" value="DUF1444"/>
    <property type="match status" value="1"/>
</dbReference>
<sequence>MNVFKMRDTLKSRLTHLEVQYQFNRDQESLRIYRTDNQKGVTVKLSPIVAKYNKGQKNIIDEIVYYVEETIHQMQDEAHKILNEKRIMPVIRATSFPTQTKEGNDFVTENHTAETRIYYALDLGKSYRLIDESLLKDLNLTEQQIKEMALFNVRKLDNPYKTDEVKGNIFYFINTNDGYDASRVLNASLLSSFEDKIEGEMLIALPHQDVLIIADIRNKTGYDIMAHMTMEFFTNGLVPITSLSLGYEKGRFEPIFILGKNNKSKLNASPNVVQHLGASKDNKNKE</sequence>